<proteinExistence type="predicted"/>
<keyword evidence="2" id="KW-1185">Reference proteome</keyword>
<organism evidence="1 2">
    <name type="scientific">Scyliorhinus torazame</name>
    <name type="common">Cloudy catshark</name>
    <name type="synonym">Catulus torazame</name>
    <dbReference type="NCBI Taxonomy" id="75743"/>
    <lineage>
        <taxon>Eukaryota</taxon>
        <taxon>Metazoa</taxon>
        <taxon>Chordata</taxon>
        <taxon>Craniata</taxon>
        <taxon>Vertebrata</taxon>
        <taxon>Chondrichthyes</taxon>
        <taxon>Elasmobranchii</taxon>
        <taxon>Galeomorphii</taxon>
        <taxon>Galeoidea</taxon>
        <taxon>Carcharhiniformes</taxon>
        <taxon>Scyliorhinidae</taxon>
        <taxon>Scyliorhinus</taxon>
    </lineage>
</organism>
<protein>
    <recommendedName>
        <fullName evidence="3">Carboxylesterase type B domain-containing protein</fullName>
    </recommendedName>
</protein>
<gene>
    <name evidence="1" type="ORF">scyTo_0024856</name>
</gene>
<comment type="caution">
    <text evidence="1">The sequence shown here is derived from an EMBL/GenBank/DDBJ whole genome shotgun (WGS) entry which is preliminary data.</text>
</comment>
<dbReference type="OrthoDB" id="3200163at2759"/>
<sequence length="35" mass="4037">MGAYRLLKLPGNMTEEERNLSKAVMSYWATFAWNG</sequence>
<name>A0A401QFT5_SCYTO</name>
<evidence type="ECO:0008006" key="3">
    <source>
        <dbReference type="Google" id="ProtNLM"/>
    </source>
</evidence>
<reference evidence="1 2" key="1">
    <citation type="journal article" date="2018" name="Nat. Ecol. Evol.">
        <title>Shark genomes provide insights into elasmobranch evolution and the origin of vertebrates.</title>
        <authorList>
            <person name="Hara Y"/>
            <person name="Yamaguchi K"/>
            <person name="Onimaru K"/>
            <person name="Kadota M"/>
            <person name="Koyanagi M"/>
            <person name="Keeley SD"/>
            <person name="Tatsumi K"/>
            <person name="Tanaka K"/>
            <person name="Motone F"/>
            <person name="Kageyama Y"/>
            <person name="Nozu R"/>
            <person name="Adachi N"/>
            <person name="Nishimura O"/>
            <person name="Nakagawa R"/>
            <person name="Tanegashima C"/>
            <person name="Kiyatake I"/>
            <person name="Matsumoto R"/>
            <person name="Murakumo K"/>
            <person name="Nishida K"/>
            <person name="Terakita A"/>
            <person name="Kuratani S"/>
            <person name="Sato K"/>
            <person name="Hyodo S Kuraku.S."/>
        </authorList>
    </citation>
    <scope>NUCLEOTIDE SEQUENCE [LARGE SCALE GENOMIC DNA]</scope>
</reference>
<evidence type="ECO:0000313" key="2">
    <source>
        <dbReference type="Proteomes" id="UP000288216"/>
    </source>
</evidence>
<dbReference type="AlphaFoldDB" id="A0A401QFT5"/>
<dbReference type="Proteomes" id="UP000288216">
    <property type="component" value="Unassembled WGS sequence"/>
</dbReference>
<dbReference type="EMBL" id="BFAA01058686">
    <property type="protein sequence ID" value="GCB84240.1"/>
    <property type="molecule type" value="Genomic_DNA"/>
</dbReference>
<evidence type="ECO:0000313" key="1">
    <source>
        <dbReference type="EMBL" id="GCB84240.1"/>
    </source>
</evidence>
<accession>A0A401QFT5</accession>
<feature type="non-terminal residue" evidence="1">
    <location>
        <position position="35"/>
    </location>
</feature>